<dbReference type="Gene3D" id="1.10.10.10">
    <property type="entry name" value="Winged helix-like DNA-binding domain superfamily/Winged helix DNA-binding domain"/>
    <property type="match status" value="1"/>
</dbReference>
<proteinExistence type="predicted"/>
<accession>A0A8J4E919</accession>
<sequence>MEQATRLDALPPKYVGIINAIQSRIENGTYEPEAMLPSEAALTREFGVARPTLVRALNYLRQHGWIKSRQGLGRFVLGVPTVDRRHSTCHGLALFNKSETARPTEILAAGTVAAPRSVAAPLGVPTGTPIVVRRRLVRSATGDPVELGTLFAPTEVAVGTGLGDKRLIDESLMRRLRHLPIDRVSQHVTARRPSANEARLLATGSKECLLVIVMLLRVRTGRALVGAEFLLPARLGLDENFPAS</sequence>
<dbReference type="InterPro" id="IPR011663">
    <property type="entry name" value="UTRA"/>
</dbReference>
<keyword evidence="3" id="KW-0804">Transcription</keyword>
<dbReference type="InterPro" id="IPR050679">
    <property type="entry name" value="Bact_HTH_transcr_reg"/>
</dbReference>
<evidence type="ECO:0000256" key="3">
    <source>
        <dbReference type="ARBA" id="ARBA00023163"/>
    </source>
</evidence>
<evidence type="ECO:0000259" key="4">
    <source>
        <dbReference type="PROSITE" id="PS50949"/>
    </source>
</evidence>
<evidence type="ECO:0000313" key="5">
    <source>
        <dbReference type="EMBL" id="GIJ66296.1"/>
    </source>
</evidence>
<dbReference type="Pfam" id="PF07702">
    <property type="entry name" value="UTRA"/>
    <property type="match status" value="1"/>
</dbReference>
<dbReference type="PANTHER" id="PTHR44846">
    <property type="entry name" value="MANNOSYL-D-GLYCERATE TRANSPORT/METABOLISM SYSTEM REPRESSOR MNGR-RELATED"/>
    <property type="match status" value="1"/>
</dbReference>
<dbReference type="GO" id="GO:0003700">
    <property type="term" value="F:DNA-binding transcription factor activity"/>
    <property type="evidence" value="ECO:0007669"/>
    <property type="project" value="InterPro"/>
</dbReference>
<dbReference type="GO" id="GO:0003677">
    <property type="term" value="F:DNA binding"/>
    <property type="evidence" value="ECO:0007669"/>
    <property type="project" value="UniProtKB-KW"/>
</dbReference>
<keyword evidence="6" id="KW-1185">Reference proteome</keyword>
<protein>
    <submittedName>
        <fullName evidence="5">GntR family transcriptional regulator</fullName>
    </submittedName>
</protein>
<keyword evidence="1" id="KW-0805">Transcription regulation</keyword>
<comment type="caution">
    <text evidence="5">The sequence shown here is derived from an EMBL/GenBank/DDBJ whole genome shotgun (WGS) entry which is preliminary data.</text>
</comment>
<dbReference type="SUPFAM" id="SSF64288">
    <property type="entry name" value="Chorismate lyase-like"/>
    <property type="match status" value="1"/>
</dbReference>
<gene>
    <name evidence="5" type="ORF">Voc01_012130</name>
</gene>
<dbReference type="PRINTS" id="PR00035">
    <property type="entry name" value="HTHGNTR"/>
</dbReference>
<dbReference type="InterPro" id="IPR000524">
    <property type="entry name" value="Tscrpt_reg_HTH_GntR"/>
</dbReference>
<dbReference type="PROSITE" id="PS50949">
    <property type="entry name" value="HTH_GNTR"/>
    <property type="match status" value="1"/>
</dbReference>
<dbReference type="Proteomes" id="UP000635606">
    <property type="component" value="Unassembled WGS sequence"/>
</dbReference>
<dbReference type="Gene3D" id="3.40.1410.10">
    <property type="entry name" value="Chorismate lyase-like"/>
    <property type="match status" value="1"/>
</dbReference>
<organism evidence="5 6">
    <name type="scientific">Virgisporangium ochraceum</name>
    <dbReference type="NCBI Taxonomy" id="65505"/>
    <lineage>
        <taxon>Bacteria</taxon>
        <taxon>Bacillati</taxon>
        <taxon>Actinomycetota</taxon>
        <taxon>Actinomycetes</taxon>
        <taxon>Micromonosporales</taxon>
        <taxon>Micromonosporaceae</taxon>
        <taxon>Virgisporangium</taxon>
    </lineage>
</organism>
<dbReference type="GO" id="GO:0045892">
    <property type="term" value="P:negative regulation of DNA-templated transcription"/>
    <property type="evidence" value="ECO:0007669"/>
    <property type="project" value="TreeGrafter"/>
</dbReference>
<evidence type="ECO:0000256" key="1">
    <source>
        <dbReference type="ARBA" id="ARBA00023015"/>
    </source>
</evidence>
<dbReference type="PANTHER" id="PTHR44846:SF17">
    <property type="entry name" value="GNTR-FAMILY TRANSCRIPTIONAL REGULATOR"/>
    <property type="match status" value="1"/>
</dbReference>
<dbReference type="RefSeq" id="WP_203926274.1">
    <property type="nucleotide sequence ID" value="NZ_BOPH01000017.1"/>
</dbReference>
<dbReference type="SUPFAM" id="SSF46785">
    <property type="entry name" value="Winged helix' DNA-binding domain"/>
    <property type="match status" value="1"/>
</dbReference>
<evidence type="ECO:0000256" key="2">
    <source>
        <dbReference type="ARBA" id="ARBA00023125"/>
    </source>
</evidence>
<feature type="domain" description="HTH gntR-type" evidence="4">
    <location>
        <begin position="11"/>
        <end position="79"/>
    </location>
</feature>
<keyword evidence="2" id="KW-0238">DNA-binding</keyword>
<dbReference type="InterPro" id="IPR036390">
    <property type="entry name" value="WH_DNA-bd_sf"/>
</dbReference>
<dbReference type="Pfam" id="PF00392">
    <property type="entry name" value="GntR"/>
    <property type="match status" value="1"/>
</dbReference>
<dbReference type="SMART" id="SM00345">
    <property type="entry name" value="HTH_GNTR"/>
    <property type="match status" value="1"/>
</dbReference>
<evidence type="ECO:0000313" key="6">
    <source>
        <dbReference type="Proteomes" id="UP000635606"/>
    </source>
</evidence>
<dbReference type="CDD" id="cd07377">
    <property type="entry name" value="WHTH_GntR"/>
    <property type="match status" value="1"/>
</dbReference>
<dbReference type="EMBL" id="BOPH01000017">
    <property type="protein sequence ID" value="GIJ66296.1"/>
    <property type="molecule type" value="Genomic_DNA"/>
</dbReference>
<name>A0A8J4E919_9ACTN</name>
<dbReference type="InterPro" id="IPR028978">
    <property type="entry name" value="Chorismate_lyase_/UTRA_dom_sf"/>
</dbReference>
<dbReference type="AlphaFoldDB" id="A0A8J4E919"/>
<dbReference type="InterPro" id="IPR036388">
    <property type="entry name" value="WH-like_DNA-bd_sf"/>
</dbReference>
<reference evidence="5" key="1">
    <citation type="submission" date="2021-01" db="EMBL/GenBank/DDBJ databases">
        <title>Whole genome shotgun sequence of Virgisporangium ochraceum NBRC 16418.</title>
        <authorList>
            <person name="Komaki H."/>
            <person name="Tamura T."/>
        </authorList>
    </citation>
    <scope>NUCLEOTIDE SEQUENCE</scope>
    <source>
        <strain evidence="5">NBRC 16418</strain>
    </source>
</reference>